<sequence>MDASCSTVLILRLDLATMEWEEAGHMPPNMYRCFTGLCEAASQGGAIPVAAARGNNKVKVFKGDGKVWFGGKRVRGKLAMWEEDEMESSGKWDWVDGLPGYGDVESLF</sequence>
<dbReference type="Proteomes" id="UP000007305">
    <property type="component" value="Chromosome 2"/>
</dbReference>
<dbReference type="AlphaFoldDB" id="A0A804MF89"/>
<dbReference type="PANTHER" id="PTHR47719">
    <property type="entry name" value="SKP1-INTERACTING PARTNER 15"/>
    <property type="match status" value="1"/>
</dbReference>
<accession>A0A804MF89</accession>
<organism evidence="1 2">
    <name type="scientific">Zea mays</name>
    <name type="common">Maize</name>
    <dbReference type="NCBI Taxonomy" id="4577"/>
    <lineage>
        <taxon>Eukaryota</taxon>
        <taxon>Viridiplantae</taxon>
        <taxon>Streptophyta</taxon>
        <taxon>Embryophyta</taxon>
        <taxon>Tracheophyta</taxon>
        <taxon>Spermatophyta</taxon>
        <taxon>Magnoliopsida</taxon>
        <taxon>Liliopsida</taxon>
        <taxon>Poales</taxon>
        <taxon>Poaceae</taxon>
        <taxon>PACMAD clade</taxon>
        <taxon>Panicoideae</taxon>
        <taxon>Andropogonodae</taxon>
        <taxon>Andropogoneae</taxon>
        <taxon>Tripsacinae</taxon>
        <taxon>Zea</taxon>
    </lineage>
</organism>
<reference evidence="1" key="3">
    <citation type="submission" date="2021-05" db="UniProtKB">
        <authorList>
            <consortium name="EnsemblPlants"/>
        </authorList>
    </citation>
    <scope>IDENTIFICATION</scope>
    <source>
        <strain evidence="1">cv. B73</strain>
    </source>
</reference>
<evidence type="ECO:0000313" key="1">
    <source>
        <dbReference type="EnsemblPlants" id="Zm00001eb080980_P001"/>
    </source>
</evidence>
<dbReference type="Gramene" id="Zm00001eb080980_T001">
    <property type="protein sequence ID" value="Zm00001eb080980_P001"/>
    <property type="gene ID" value="Zm00001eb080980"/>
</dbReference>
<reference evidence="1" key="2">
    <citation type="submission" date="2019-07" db="EMBL/GenBank/DDBJ databases">
        <authorList>
            <person name="Seetharam A."/>
            <person name="Woodhouse M."/>
            <person name="Cannon E."/>
        </authorList>
    </citation>
    <scope>NUCLEOTIDE SEQUENCE [LARGE SCALE GENOMIC DNA]</scope>
    <source>
        <strain evidence="1">cv. B73</strain>
    </source>
</reference>
<dbReference type="PANTHER" id="PTHR47719:SF2">
    <property type="entry name" value="SKP1-INTERACTING PARTNER 15"/>
    <property type="match status" value="1"/>
</dbReference>
<protein>
    <recommendedName>
        <fullName evidence="3">SKP1-interacting partner 15</fullName>
    </recommendedName>
</protein>
<proteinExistence type="predicted"/>
<reference evidence="2" key="1">
    <citation type="submission" date="2015-12" db="EMBL/GenBank/DDBJ databases">
        <title>Update maize B73 reference genome by single molecule sequencing technologies.</title>
        <authorList>
            <consortium name="Maize Genome Sequencing Project"/>
            <person name="Ware D."/>
        </authorList>
    </citation>
    <scope>NUCLEOTIDE SEQUENCE [LARGE SCALE GENOMIC DNA]</scope>
    <source>
        <strain evidence="2">cv. B73</strain>
    </source>
</reference>
<evidence type="ECO:0008006" key="3">
    <source>
        <dbReference type="Google" id="ProtNLM"/>
    </source>
</evidence>
<name>A0A804MF89_MAIZE</name>
<keyword evidence="2" id="KW-1185">Reference proteome</keyword>
<dbReference type="InParanoid" id="A0A804MF89"/>
<evidence type="ECO:0000313" key="2">
    <source>
        <dbReference type="Proteomes" id="UP000007305"/>
    </source>
</evidence>
<dbReference type="EnsemblPlants" id="Zm00001eb080980_T001">
    <property type="protein sequence ID" value="Zm00001eb080980_P001"/>
    <property type="gene ID" value="Zm00001eb080980"/>
</dbReference>